<dbReference type="SUPFAM" id="SSF50494">
    <property type="entry name" value="Trypsin-like serine proteases"/>
    <property type="match status" value="1"/>
</dbReference>
<dbReference type="Gene3D" id="2.40.10.10">
    <property type="entry name" value="Trypsin-like serine proteases"/>
    <property type="match status" value="2"/>
</dbReference>
<gene>
    <name evidence="1" type="ORF">ACFQ1S_30025</name>
</gene>
<evidence type="ECO:0008006" key="3">
    <source>
        <dbReference type="Google" id="ProtNLM"/>
    </source>
</evidence>
<name>A0ABW3MG48_9PSEU</name>
<dbReference type="InterPro" id="IPR043504">
    <property type="entry name" value="Peptidase_S1_PA_chymotrypsin"/>
</dbReference>
<sequence>MTSSTPPAALPSPYPHGGNVAHDLLLVYSSVQGRMWDGDANSVTFYKGVAGSDYNFPGEMLCTSGSVSRAICNYQTGENFQFGYWGKDVYEHDEWYDDLLLAVQRDGRTAALPGDSGGPVFSLSGSNRVIAEGVISGVHNENTLIFQDFLTAQRDFGINVLTD</sequence>
<organism evidence="1 2">
    <name type="scientific">Kibdelosporangium lantanae</name>
    <dbReference type="NCBI Taxonomy" id="1497396"/>
    <lineage>
        <taxon>Bacteria</taxon>
        <taxon>Bacillati</taxon>
        <taxon>Actinomycetota</taxon>
        <taxon>Actinomycetes</taxon>
        <taxon>Pseudonocardiales</taxon>
        <taxon>Pseudonocardiaceae</taxon>
        <taxon>Kibdelosporangium</taxon>
    </lineage>
</organism>
<dbReference type="EMBL" id="JBHTIS010002199">
    <property type="protein sequence ID" value="MFD1049471.1"/>
    <property type="molecule type" value="Genomic_DNA"/>
</dbReference>
<comment type="caution">
    <text evidence="1">The sequence shown here is derived from an EMBL/GenBank/DDBJ whole genome shotgun (WGS) entry which is preliminary data.</text>
</comment>
<evidence type="ECO:0000313" key="1">
    <source>
        <dbReference type="EMBL" id="MFD1049471.1"/>
    </source>
</evidence>
<accession>A0ABW3MG48</accession>
<protein>
    <recommendedName>
        <fullName evidence="3">Peptidase S1 domain-containing protein</fullName>
    </recommendedName>
</protein>
<proteinExistence type="predicted"/>
<dbReference type="InterPro" id="IPR009003">
    <property type="entry name" value="Peptidase_S1_PA"/>
</dbReference>
<keyword evidence="2" id="KW-1185">Reference proteome</keyword>
<reference evidence="2" key="1">
    <citation type="journal article" date="2019" name="Int. J. Syst. Evol. Microbiol.">
        <title>The Global Catalogue of Microorganisms (GCM) 10K type strain sequencing project: providing services to taxonomists for standard genome sequencing and annotation.</title>
        <authorList>
            <consortium name="The Broad Institute Genomics Platform"/>
            <consortium name="The Broad Institute Genome Sequencing Center for Infectious Disease"/>
            <person name="Wu L."/>
            <person name="Ma J."/>
        </authorList>
    </citation>
    <scope>NUCLEOTIDE SEQUENCE [LARGE SCALE GENOMIC DNA]</scope>
    <source>
        <strain evidence="2">JCM 31486</strain>
    </source>
</reference>
<dbReference type="Proteomes" id="UP001597045">
    <property type="component" value="Unassembled WGS sequence"/>
</dbReference>
<evidence type="ECO:0000313" key="2">
    <source>
        <dbReference type="Proteomes" id="UP001597045"/>
    </source>
</evidence>